<evidence type="ECO:0000313" key="2">
    <source>
        <dbReference type="Proteomes" id="UP001231649"/>
    </source>
</evidence>
<dbReference type="Proteomes" id="UP001231649">
    <property type="component" value="Chromosome 24"/>
</dbReference>
<keyword evidence="2" id="KW-1185">Reference proteome</keyword>
<evidence type="ECO:0000313" key="1">
    <source>
        <dbReference type="EMBL" id="KAJ8709827.1"/>
    </source>
</evidence>
<gene>
    <name evidence="1" type="ORF">PYW08_009831</name>
</gene>
<comment type="caution">
    <text evidence="1">The sequence shown here is derived from an EMBL/GenBank/DDBJ whole genome shotgun (WGS) entry which is preliminary data.</text>
</comment>
<dbReference type="EMBL" id="CM056800">
    <property type="protein sequence ID" value="KAJ8709827.1"/>
    <property type="molecule type" value="Genomic_DNA"/>
</dbReference>
<organism evidence="1 2">
    <name type="scientific">Mythimna loreyi</name>
    <dbReference type="NCBI Taxonomy" id="667449"/>
    <lineage>
        <taxon>Eukaryota</taxon>
        <taxon>Metazoa</taxon>
        <taxon>Ecdysozoa</taxon>
        <taxon>Arthropoda</taxon>
        <taxon>Hexapoda</taxon>
        <taxon>Insecta</taxon>
        <taxon>Pterygota</taxon>
        <taxon>Neoptera</taxon>
        <taxon>Endopterygota</taxon>
        <taxon>Lepidoptera</taxon>
        <taxon>Glossata</taxon>
        <taxon>Ditrysia</taxon>
        <taxon>Noctuoidea</taxon>
        <taxon>Noctuidae</taxon>
        <taxon>Noctuinae</taxon>
        <taxon>Hadenini</taxon>
        <taxon>Mythimna</taxon>
    </lineage>
</organism>
<proteinExistence type="predicted"/>
<protein>
    <submittedName>
        <fullName evidence="1">Uncharacterized protein</fullName>
    </submittedName>
</protein>
<accession>A0ACC2QAY7</accession>
<name>A0ACC2QAY7_9NEOP</name>
<sequence>MTEGSLLHNTSQCACANGSRWDARASRPLPCPGVCLLWTGVCGCDISNFVHIVVFHLPEATSLYPKIVLIRRLSFPPYGIKESSRASIDIPIDLYLKYS</sequence>
<reference evidence="1" key="1">
    <citation type="submission" date="2023-03" db="EMBL/GenBank/DDBJ databases">
        <title>Chromosome-level genomes of two armyworms, Mythimna separata and Mythimna loreyi, provide insights into the biosynthesis and reception of sex pheromones.</title>
        <authorList>
            <person name="Zhao H."/>
        </authorList>
    </citation>
    <scope>NUCLEOTIDE SEQUENCE</scope>
    <source>
        <strain evidence="1">BeijingLab</strain>
    </source>
</reference>